<keyword evidence="6" id="KW-0239">DNA-directed DNA polymerase</keyword>
<evidence type="ECO:0000313" key="12">
    <source>
        <dbReference type="EMBL" id="ROR34864.1"/>
    </source>
</evidence>
<evidence type="ECO:0000256" key="6">
    <source>
        <dbReference type="ARBA" id="ARBA00022932"/>
    </source>
</evidence>
<dbReference type="EC" id="2.7.7.7" evidence="1 9"/>
<evidence type="ECO:0000256" key="4">
    <source>
        <dbReference type="ARBA" id="ARBA00022695"/>
    </source>
</evidence>
<evidence type="ECO:0000259" key="11">
    <source>
        <dbReference type="Pfam" id="PF21694"/>
    </source>
</evidence>
<evidence type="ECO:0000256" key="5">
    <source>
        <dbReference type="ARBA" id="ARBA00022705"/>
    </source>
</evidence>
<dbReference type="Gene3D" id="1.20.272.10">
    <property type="match status" value="1"/>
</dbReference>
<dbReference type="OrthoDB" id="9770982at2"/>
<proteinExistence type="inferred from homology"/>
<dbReference type="InterPro" id="IPR008921">
    <property type="entry name" value="DNA_pol3_clamp-load_cplx_C"/>
</dbReference>
<dbReference type="InterPro" id="IPR005790">
    <property type="entry name" value="DNA_polIII_delta"/>
</dbReference>
<keyword evidence="5" id="KW-0235">DNA replication</keyword>
<keyword evidence="3" id="KW-0808">Transferase</keyword>
<dbReference type="InterPro" id="IPR027417">
    <property type="entry name" value="P-loop_NTPase"/>
</dbReference>
<dbReference type="Gene3D" id="1.10.8.60">
    <property type="match status" value="1"/>
</dbReference>
<evidence type="ECO:0000256" key="1">
    <source>
        <dbReference type="ARBA" id="ARBA00012417"/>
    </source>
</evidence>
<comment type="similarity">
    <text evidence="7">Belongs to the DNA polymerase HolA subunit family.</text>
</comment>
<gene>
    <name evidence="12" type="ORF">EDC57_0773</name>
</gene>
<dbReference type="GO" id="GO:0003887">
    <property type="term" value="F:DNA-directed DNA polymerase activity"/>
    <property type="evidence" value="ECO:0007669"/>
    <property type="project" value="UniProtKB-UniRule"/>
</dbReference>
<evidence type="ECO:0000256" key="9">
    <source>
        <dbReference type="NCBIfam" id="TIGR01128"/>
    </source>
</evidence>
<dbReference type="PANTHER" id="PTHR34388">
    <property type="entry name" value="DNA POLYMERASE III SUBUNIT DELTA"/>
    <property type="match status" value="1"/>
</dbReference>
<evidence type="ECO:0000256" key="3">
    <source>
        <dbReference type="ARBA" id="ARBA00022679"/>
    </source>
</evidence>
<dbReference type="InterPro" id="IPR048466">
    <property type="entry name" value="DNA_pol3_delta-like_C"/>
</dbReference>
<dbReference type="SUPFAM" id="SSF48019">
    <property type="entry name" value="post-AAA+ oligomerization domain-like"/>
    <property type="match status" value="1"/>
</dbReference>
<dbReference type="CDD" id="cd18138">
    <property type="entry name" value="HLD_clamp_pol_III_delta"/>
    <property type="match status" value="1"/>
</dbReference>
<keyword evidence="13" id="KW-1185">Reference proteome</keyword>
<dbReference type="Pfam" id="PF21694">
    <property type="entry name" value="DNA_pol3_delta_C"/>
    <property type="match status" value="1"/>
</dbReference>
<dbReference type="Proteomes" id="UP000276634">
    <property type="component" value="Unassembled WGS sequence"/>
</dbReference>
<dbReference type="GO" id="GO:0003677">
    <property type="term" value="F:DNA binding"/>
    <property type="evidence" value="ECO:0007669"/>
    <property type="project" value="InterPro"/>
</dbReference>
<dbReference type="SUPFAM" id="SSF52540">
    <property type="entry name" value="P-loop containing nucleoside triphosphate hydrolases"/>
    <property type="match status" value="1"/>
</dbReference>
<evidence type="ECO:0000256" key="7">
    <source>
        <dbReference type="ARBA" id="ARBA00034754"/>
    </source>
</evidence>
<comment type="caution">
    <text evidence="12">The sequence shown here is derived from an EMBL/GenBank/DDBJ whole genome shotgun (WGS) entry which is preliminary data.</text>
</comment>
<accession>A0A3N1Y7R9</accession>
<dbReference type="Pfam" id="PF06144">
    <property type="entry name" value="DNA_pol3_delta"/>
    <property type="match status" value="1"/>
</dbReference>
<name>A0A3N1Y7R9_9GAMM</name>
<dbReference type="EMBL" id="RJVI01000001">
    <property type="protein sequence ID" value="ROR34864.1"/>
    <property type="molecule type" value="Genomic_DNA"/>
</dbReference>
<protein>
    <recommendedName>
        <fullName evidence="2 9">DNA polymerase III subunit delta</fullName>
        <ecNumber evidence="1 9">2.7.7.7</ecNumber>
    </recommendedName>
</protein>
<dbReference type="RefSeq" id="WP_123400394.1">
    <property type="nucleotide sequence ID" value="NZ_RJVI01000001.1"/>
</dbReference>
<evidence type="ECO:0000259" key="10">
    <source>
        <dbReference type="Pfam" id="PF06144"/>
    </source>
</evidence>
<dbReference type="AlphaFoldDB" id="A0A3N1Y7R9"/>
<organism evidence="12 13">
    <name type="scientific">Inmirania thermothiophila</name>
    <dbReference type="NCBI Taxonomy" id="1750597"/>
    <lineage>
        <taxon>Bacteria</taxon>
        <taxon>Pseudomonadati</taxon>
        <taxon>Pseudomonadota</taxon>
        <taxon>Gammaproteobacteria</taxon>
        <taxon>Chromatiales</taxon>
        <taxon>Ectothiorhodospiraceae</taxon>
        <taxon>Inmirania</taxon>
    </lineage>
</organism>
<comment type="catalytic activity">
    <reaction evidence="8">
        <text>DNA(n) + a 2'-deoxyribonucleoside 5'-triphosphate = DNA(n+1) + diphosphate</text>
        <dbReference type="Rhea" id="RHEA:22508"/>
        <dbReference type="Rhea" id="RHEA-COMP:17339"/>
        <dbReference type="Rhea" id="RHEA-COMP:17340"/>
        <dbReference type="ChEBI" id="CHEBI:33019"/>
        <dbReference type="ChEBI" id="CHEBI:61560"/>
        <dbReference type="ChEBI" id="CHEBI:173112"/>
        <dbReference type="EC" id="2.7.7.7"/>
    </reaction>
</comment>
<evidence type="ECO:0000313" key="13">
    <source>
        <dbReference type="Proteomes" id="UP000276634"/>
    </source>
</evidence>
<evidence type="ECO:0000256" key="8">
    <source>
        <dbReference type="ARBA" id="ARBA00049244"/>
    </source>
</evidence>
<dbReference type="GO" id="GO:0006261">
    <property type="term" value="P:DNA-templated DNA replication"/>
    <property type="evidence" value="ECO:0007669"/>
    <property type="project" value="TreeGrafter"/>
</dbReference>
<feature type="domain" description="DNA polymerase III delta N-terminal" evidence="10">
    <location>
        <begin position="21"/>
        <end position="136"/>
    </location>
</feature>
<dbReference type="GO" id="GO:0009360">
    <property type="term" value="C:DNA polymerase III complex"/>
    <property type="evidence" value="ECO:0007669"/>
    <property type="project" value="UniProtKB-UniRule"/>
</dbReference>
<dbReference type="PANTHER" id="PTHR34388:SF1">
    <property type="entry name" value="DNA POLYMERASE III SUBUNIT DELTA"/>
    <property type="match status" value="1"/>
</dbReference>
<keyword evidence="4" id="KW-0548">Nucleotidyltransferase</keyword>
<sequence length="339" mass="36062">MAQIDAERIEEDLARGLRPAYLVHGDEPLGRLEAADAVRRAARAAGCEGREVIEADGAFDGAALAEAAASPGLFAARRLVELRLAAATLKAGARRVLEGWLAAPPPDAVLLVQAERLERRELGQAWVAAMARVGAVVQARTPARRELPGWVAARLRARGVEADAEAAARLAERVEGNLLAAAQEIERLALLHAGGRLGVEAVEGSVADSARFDVFALGEAVLAGDPARALRVLRRLREEGSEPTLVLWALAREVRLAAAIAYDVESGAAPAEALRRHGVWRSRERLVAGAARRRPAAWWRARLRECAEADRVIKGFAAGRPWQVLEAVAARAAGAALPG</sequence>
<feature type="domain" description="DNA polymerase III delta subunit-like C-terminal" evidence="11">
    <location>
        <begin position="213"/>
        <end position="314"/>
    </location>
</feature>
<evidence type="ECO:0000256" key="2">
    <source>
        <dbReference type="ARBA" id="ARBA00017703"/>
    </source>
</evidence>
<reference evidence="12 13" key="1">
    <citation type="submission" date="2018-11" db="EMBL/GenBank/DDBJ databases">
        <title>Genomic Encyclopedia of Type Strains, Phase IV (KMG-IV): sequencing the most valuable type-strain genomes for metagenomic binning, comparative biology and taxonomic classification.</title>
        <authorList>
            <person name="Goeker M."/>
        </authorList>
    </citation>
    <scope>NUCLEOTIDE SEQUENCE [LARGE SCALE GENOMIC DNA]</scope>
    <source>
        <strain evidence="12 13">DSM 100275</strain>
    </source>
</reference>
<dbReference type="InterPro" id="IPR010372">
    <property type="entry name" value="DNA_pol3_delta_N"/>
</dbReference>
<dbReference type="Gene3D" id="3.40.50.300">
    <property type="entry name" value="P-loop containing nucleotide triphosphate hydrolases"/>
    <property type="match status" value="1"/>
</dbReference>
<dbReference type="NCBIfam" id="TIGR01128">
    <property type="entry name" value="holA"/>
    <property type="match status" value="1"/>
</dbReference>